<reference evidence="3" key="1">
    <citation type="journal article" date="2014" name="Proc. Natl. Acad. Sci. U.S.A.">
        <title>Extensive sampling of basidiomycete genomes demonstrates inadequacy of the white-rot/brown-rot paradigm for wood decay fungi.</title>
        <authorList>
            <person name="Riley R."/>
            <person name="Salamov A.A."/>
            <person name="Brown D.W."/>
            <person name="Nagy L.G."/>
            <person name="Floudas D."/>
            <person name="Held B.W."/>
            <person name="Levasseur A."/>
            <person name="Lombard V."/>
            <person name="Morin E."/>
            <person name="Otillar R."/>
            <person name="Lindquist E.A."/>
            <person name="Sun H."/>
            <person name="LaButti K.M."/>
            <person name="Schmutz J."/>
            <person name="Jabbour D."/>
            <person name="Luo H."/>
            <person name="Baker S.E."/>
            <person name="Pisabarro A.G."/>
            <person name="Walton J.D."/>
            <person name="Blanchette R.A."/>
            <person name="Henrissat B."/>
            <person name="Martin F."/>
            <person name="Cullen D."/>
            <person name="Hibbett D.S."/>
            <person name="Grigoriev I.V."/>
        </authorList>
    </citation>
    <scope>NUCLEOTIDE SEQUENCE [LARGE SCALE GENOMIC DNA]</scope>
    <source>
        <strain evidence="3">FD-172 SS1</strain>
    </source>
</reference>
<dbReference type="InterPro" id="IPR049233">
    <property type="entry name" value="DUF6830"/>
</dbReference>
<evidence type="ECO:0000313" key="3">
    <source>
        <dbReference type="Proteomes" id="UP000027195"/>
    </source>
</evidence>
<keyword evidence="3" id="KW-1185">Reference proteome</keyword>
<proteinExistence type="predicted"/>
<dbReference type="Proteomes" id="UP000027195">
    <property type="component" value="Unassembled WGS sequence"/>
</dbReference>
<dbReference type="AlphaFoldDB" id="A0A067N659"/>
<dbReference type="InterPro" id="IPR041078">
    <property type="entry name" value="Plavaka"/>
</dbReference>
<dbReference type="HOGENOM" id="CLU_006344_4_3_1"/>
<organism evidence="2 3">
    <name type="scientific">Botryobasidium botryosum (strain FD-172 SS1)</name>
    <dbReference type="NCBI Taxonomy" id="930990"/>
    <lineage>
        <taxon>Eukaryota</taxon>
        <taxon>Fungi</taxon>
        <taxon>Dikarya</taxon>
        <taxon>Basidiomycota</taxon>
        <taxon>Agaricomycotina</taxon>
        <taxon>Agaricomycetes</taxon>
        <taxon>Cantharellales</taxon>
        <taxon>Botryobasidiaceae</taxon>
        <taxon>Botryobasidium</taxon>
    </lineage>
</organism>
<evidence type="ECO:0000259" key="1">
    <source>
        <dbReference type="Pfam" id="PF20722"/>
    </source>
</evidence>
<evidence type="ECO:0000313" key="2">
    <source>
        <dbReference type="EMBL" id="KDQ19622.1"/>
    </source>
</evidence>
<dbReference type="Pfam" id="PF18759">
    <property type="entry name" value="Plavaka"/>
    <property type="match status" value="1"/>
</dbReference>
<dbReference type="STRING" id="930990.A0A067N659"/>
<dbReference type="Pfam" id="PF20722">
    <property type="entry name" value="DUF6830"/>
    <property type="match status" value="1"/>
</dbReference>
<gene>
    <name evidence="2" type="ORF">BOTBODRAFT_102654</name>
</gene>
<feature type="domain" description="DUF6830" evidence="1">
    <location>
        <begin position="606"/>
        <end position="742"/>
    </location>
</feature>
<sequence>MPAEATLQGDRDPIVVTFPLESAGKPVSFGAGSQYDRLNEQFSRDHPGNPFAPFSSQMDWQFARWAKLRGPGSTAVSELLDIEGVQECLKLSYKNSQELNKIIDEELSGRPPFKREQIVIAGQAYDIYFRDVIKCIRALWAKPEFACILVFLPERHYLDADQNLRLFHDMRTGKWWWATQVAVEKDRPGATIAPVIISSDKTQLTLFGNKTAYPVYLTIGNLPKDIRRKPSRQGQVLLGYLPTTRLDHITNKASRRRAVANLFHGAMRRILAPLKEAGKNGVLMASGDGIVRRVHPIFAVFVGDYPEQCLVTGCYYGHCPQCPKPRDEFGEPGVEPLRNLLAILDALDKADGDPTEFARACASAGIKPIYHPFWEDLPYTNIYRSITPDLLHQMYQGVVKHLVAWLKSVYGENEIDARCRRMPPNHNTRLFTKGISSLSRVSGEEHRNICRVLLGLIVDLPLPGSLSPARLVRAVRGLLDFLHLARYQVHSSATLRLLREALDRFHANKDIFVDLGVRADFNLPKLHALEHYLASIMLFGTTDNYNTEFTERLHIDFAKDAYRASNRRDEFSQMTLWLLRKEKVLMHNSFIQWRLQGGQIVSPPRSPRLHLDVFRPRLTFQMAKHPVRTVSMSDLASLYGAADFEQAVGEFLVRYKNPALATRQVRRLAESTPLEFQRVAVFHKIKFTIPDFYDGGLPTIVDTIHARPHAHSTPARFDTALINISGTPLAPCSGIAGTRVAQVRAVFTLPAAAARSYFPTMDSPLHLAYVDWFTPFGTQPNPDHRMYSIAHSVSGRDKVRVSSVVRVSDICRSIMLFPRFGPIAPRAWSSLSVLNDCTSFYVNPFSADHTYRDVF</sequence>
<dbReference type="InParanoid" id="A0A067N659"/>
<accession>A0A067N659</accession>
<dbReference type="OrthoDB" id="2576233at2759"/>
<name>A0A067N659_BOTB1</name>
<dbReference type="EMBL" id="KL198019">
    <property type="protein sequence ID" value="KDQ19622.1"/>
    <property type="molecule type" value="Genomic_DNA"/>
</dbReference>
<protein>
    <recommendedName>
        <fullName evidence="1">DUF6830 domain-containing protein</fullName>
    </recommendedName>
</protein>